<name>A0A918WYV0_9ACTN</name>
<organism evidence="2 3">
    <name type="scientific">Streptomyces finlayi</name>
    <dbReference type="NCBI Taxonomy" id="67296"/>
    <lineage>
        <taxon>Bacteria</taxon>
        <taxon>Bacillati</taxon>
        <taxon>Actinomycetota</taxon>
        <taxon>Actinomycetes</taxon>
        <taxon>Kitasatosporales</taxon>
        <taxon>Streptomycetaceae</taxon>
        <taxon>Streptomyces</taxon>
    </lineage>
</organism>
<dbReference type="Proteomes" id="UP000638353">
    <property type="component" value="Unassembled WGS sequence"/>
</dbReference>
<dbReference type="PANTHER" id="PTHR34387">
    <property type="entry name" value="SLR1258 PROTEIN"/>
    <property type="match status" value="1"/>
</dbReference>
<proteinExistence type="predicted"/>
<dbReference type="GO" id="GO:0006974">
    <property type="term" value="P:DNA damage response"/>
    <property type="evidence" value="ECO:0007669"/>
    <property type="project" value="TreeGrafter"/>
</dbReference>
<feature type="region of interest" description="Disordered" evidence="1">
    <location>
        <begin position="210"/>
        <end position="237"/>
    </location>
</feature>
<accession>A0A918WYV0</accession>
<dbReference type="Gene3D" id="3.30.70.2970">
    <property type="entry name" value="Protein of unknown function (DUF541), domain 2"/>
    <property type="match status" value="1"/>
</dbReference>
<dbReference type="EMBL" id="BMVC01000007">
    <property type="protein sequence ID" value="GHC96869.1"/>
    <property type="molecule type" value="Genomic_DNA"/>
</dbReference>
<evidence type="ECO:0000256" key="1">
    <source>
        <dbReference type="SAM" id="MobiDB-lite"/>
    </source>
</evidence>
<dbReference type="InterPro" id="IPR052022">
    <property type="entry name" value="26kDa_periplasmic_antigen"/>
</dbReference>
<dbReference type="Pfam" id="PF04402">
    <property type="entry name" value="SIMPL"/>
    <property type="match status" value="1"/>
</dbReference>
<sequence>MPLLPPAPRLIPSRVLVATALAGGLLVAGAVPASALASAPATAGVSHPAPATVTVTGSGEATATPDTAFVAMGVEATALTTKEALAAQSTAAQALLAAVRAQGVADRDVRTENLSLNPVYQYDNGNQRLTGYQAGQGFSVRVRDLSRTGAVIQAAMDAAGNAGRVSGVTFDVADPAPLRAAARRAAHLDAREKAAQHARLSGRSLGRLVSLTESDPGRPRPVEVPAGALADAPPSVPVAPGQVKDEVVVTAVYELD</sequence>
<evidence type="ECO:0000313" key="3">
    <source>
        <dbReference type="Proteomes" id="UP000638353"/>
    </source>
</evidence>
<evidence type="ECO:0000313" key="2">
    <source>
        <dbReference type="EMBL" id="GHC96869.1"/>
    </source>
</evidence>
<dbReference type="Gene3D" id="3.30.110.170">
    <property type="entry name" value="Protein of unknown function (DUF541), domain 1"/>
    <property type="match status" value="1"/>
</dbReference>
<gene>
    <name evidence="2" type="ORF">GCM10010334_37600</name>
</gene>
<protein>
    <submittedName>
        <fullName evidence="2">SIMPL domain-containing protein</fullName>
    </submittedName>
</protein>
<dbReference type="AlphaFoldDB" id="A0A918WYV0"/>
<dbReference type="RefSeq" id="WP_189824585.1">
    <property type="nucleotide sequence ID" value="NZ_BMVC01000007.1"/>
</dbReference>
<dbReference type="InterPro" id="IPR007497">
    <property type="entry name" value="SIMPL/DUF541"/>
</dbReference>
<reference evidence="2" key="1">
    <citation type="journal article" date="2014" name="Int. J. Syst. Evol. Microbiol.">
        <title>Complete genome sequence of Corynebacterium casei LMG S-19264T (=DSM 44701T), isolated from a smear-ripened cheese.</title>
        <authorList>
            <consortium name="US DOE Joint Genome Institute (JGI-PGF)"/>
            <person name="Walter F."/>
            <person name="Albersmeier A."/>
            <person name="Kalinowski J."/>
            <person name="Ruckert C."/>
        </authorList>
    </citation>
    <scope>NUCLEOTIDE SEQUENCE</scope>
    <source>
        <strain evidence="2">JCM 4637</strain>
    </source>
</reference>
<reference evidence="2" key="2">
    <citation type="submission" date="2020-09" db="EMBL/GenBank/DDBJ databases">
        <authorList>
            <person name="Sun Q."/>
            <person name="Ohkuma M."/>
        </authorList>
    </citation>
    <scope>NUCLEOTIDE SEQUENCE</scope>
    <source>
        <strain evidence="2">JCM 4637</strain>
    </source>
</reference>
<dbReference type="PANTHER" id="PTHR34387:SF1">
    <property type="entry name" value="PERIPLASMIC IMMUNOGENIC PROTEIN"/>
    <property type="match status" value="1"/>
</dbReference>
<comment type="caution">
    <text evidence="2">The sequence shown here is derived from an EMBL/GenBank/DDBJ whole genome shotgun (WGS) entry which is preliminary data.</text>
</comment>